<dbReference type="InterPro" id="IPR036249">
    <property type="entry name" value="Thioredoxin-like_sf"/>
</dbReference>
<evidence type="ECO:0000313" key="3">
    <source>
        <dbReference type="Proteomes" id="UP000009273"/>
    </source>
</evidence>
<feature type="domain" description="Glutaredoxin" evidence="1">
    <location>
        <begin position="3"/>
        <end position="60"/>
    </location>
</feature>
<dbReference type="GO" id="GO:0009055">
    <property type="term" value="F:electron transfer activity"/>
    <property type="evidence" value="ECO:0007669"/>
    <property type="project" value="TreeGrafter"/>
</dbReference>
<dbReference type="SUPFAM" id="SSF52833">
    <property type="entry name" value="Thioredoxin-like"/>
    <property type="match status" value="1"/>
</dbReference>
<dbReference type="InterPro" id="IPR051548">
    <property type="entry name" value="Grx-like_ET"/>
</dbReference>
<accession>G3MBF0</accession>
<evidence type="ECO:0000259" key="1">
    <source>
        <dbReference type="Pfam" id="PF00462"/>
    </source>
</evidence>
<name>G3MBF0_9CAUD</name>
<dbReference type="Proteomes" id="UP000009273">
    <property type="component" value="Segment"/>
</dbReference>
<dbReference type="GeneID" id="18563299"/>
<dbReference type="PANTHER" id="PTHR34386">
    <property type="entry name" value="GLUTAREDOXIN"/>
    <property type="match status" value="1"/>
</dbReference>
<dbReference type="Gene3D" id="3.40.30.10">
    <property type="entry name" value="Glutaredoxin"/>
    <property type="match status" value="1"/>
</dbReference>
<dbReference type="RefSeq" id="YP_009015391.1">
    <property type="nucleotide sequence ID" value="NC_023719.1"/>
</dbReference>
<dbReference type="OrthoDB" id="18944at10239"/>
<dbReference type="KEGG" id="vg:18563299"/>
<sequence>MKVVVYSQPDCGPCKMVKAYLNHKGIDFEEKNIREDEAAYKELVAQNFSKTPVTFIDGEPVVDFNIEELNSKLNIE</sequence>
<dbReference type="PROSITE" id="PS51354">
    <property type="entry name" value="GLUTAREDOXIN_2"/>
    <property type="match status" value="1"/>
</dbReference>
<gene>
    <name evidence="2" type="primary">80</name>
    <name evidence="2" type="ORF">G_80</name>
</gene>
<dbReference type="PANTHER" id="PTHR34386:SF1">
    <property type="entry name" value="GLUTAREDOXIN-LIKE PROTEIN NRDH"/>
    <property type="match status" value="1"/>
</dbReference>
<dbReference type="InterPro" id="IPR002109">
    <property type="entry name" value="Glutaredoxin"/>
</dbReference>
<keyword evidence="3" id="KW-1185">Reference proteome</keyword>
<dbReference type="Pfam" id="PF00462">
    <property type="entry name" value="Glutaredoxin"/>
    <property type="match status" value="1"/>
</dbReference>
<proteinExistence type="predicted"/>
<dbReference type="EMBL" id="JN638751">
    <property type="protein sequence ID" value="AEO93351.1"/>
    <property type="molecule type" value="Genomic_DNA"/>
</dbReference>
<protein>
    <submittedName>
        <fullName evidence="2">Gp80</fullName>
    </submittedName>
</protein>
<evidence type="ECO:0000313" key="2">
    <source>
        <dbReference type="EMBL" id="AEO93351.1"/>
    </source>
</evidence>
<dbReference type="CDD" id="cd02976">
    <property type="entry name" value="NrdH"/>
    <property type="match status" value="1"/>
</dbReference>
<organism evidence="2 3">
    <name type="scientific">Bacillus phage G</name>
    <dbReference type="NCBI Taxonomy" id="2884420"/>
    <lineage>
        <taxon>Viruses</taxon>
        <taxon>Duplodnaviria</taxon>
        <taxon>Heunggongvirae</taxon>
        <taxon>Uroviricota</taxon>
        <taxon>Caudoviricetes</taxon>
        <taxon>Donellivirus</taxon>
        <taxon>Donellivirus gee</taxon>
    </lineage>
</organism>
<reference evidence="2 3" key="1">
    <citation type="submission" date="2011-09" db="EMBL/GenBank/DDBJ databases">
        <authorList>
            <person name="Pope W.H."/>
            <person name="Pedulla M.L."/>
            <person name="Ford M.E."/>
            <person name="Peebles C.L."/>
            <person name="Hatfull G.H."/>
            <person name="Hendrix R.W."/>
        </authorList>
    </citation>
    <scope>NUCLEOTIDE SEQUENCE [LARGE SCALE GENOMIC DNA]</scope>
    <source>
        <strain evidence="2">G</strain>
    </source>
</reference>